<reference evidence="1" key="1">
    <citation type="submission" date="2022-12" db="EMBL/GenBank/DDBJ databases">
        <title>Gycomyces niveus sp.nov.,a novel actinomycete isolated from soil in Shouguan.</title>
        <authorList>
            <person name="Yang X."/>
        </authorList>
    </citation>
    <scope>NUCLEOTIDE SEQUENCE</scope>
    <source>
        <strain evidence="1">NEAU-A15</strain>
    </source>
</reference>
<dbReference type="RefSeq" id="WP_270111681.1">
    <property type="nucleotide sequence ID" value="NZ_JAPZVP010000015.1"/>
</dbReference>
<evidence type="ECO:0000313" key="2">
    <source>
        <dbReference type="Proteomes" id="UP001146067"/>
    </source>
</evidence>
<proteinExistence type="predicted"/>
<gene>
    <name evidence="1" type="ORF">O1R50_18665</name>
</gene>
<keyword evidence="2" id="KW-1185">Reference proteome</keyword>
<evidence type="ECO:0000313" key="1">
    <source>
        <dbReference type="EMBL" id="MDA1361657.1"/>
    </source>
</evidence>
<dbReference type="Proteomes" id="UP001146067">
    <property type="component" value="Unassembled WGS sequence"/>
</dbReference>
<name>A0A9X3PAV9_9ACTN</name>
<dbReference type="AlphaFoldDB" id="A0A9X3PAV9"/>
<dbReference type="GO" id="GO:0009306">
    <property type="term" value="P:protein secretion"/>
    <property type="evidence" value="ECO:0007669"/>
    <property type="project" value="InterPro"/>
</dbReference>
<protein>
    <submittedName>
        <fullName evidence="1">Type VII secretion target</fullName>
    </submittedName>
</protein>
<comment type="caution">
    <text evidence="1">The sequence shown here is derived from an EMBL/GenBank/DDBJ whole genome shotgun (WGS) entry which is preliminary data.</text>
</comment>
<organism evidence="1 2">
    <name type="scientific">Glycomyces luteolus</name>
    <dbReference type="NCBI Taxonomy" id="2670330"/>
    <lineage>
        <taxon>Bacteria</taxon>
        <taxon>Bacillati</taxon>
        <taxon>Actinomycetota</taxon>
        <taxon>Actinomycetes</taxon>
        <taxon>Glycomycetales</taxon>
        <taxon>Glycomycetaceae</taxon>
        <taxon>Glycomyces</taxon>
    </lineage>
</organism>
<sequence length="103" mass="11329">MAAKEVDPDELRSHASHLRALNERFAAIKEASSHIAMSDDAYGKLCAMLPPLMEQRHQDQDAGMASMAENFVLLAQAVEECAAAYEDADTQSADDFTRLETEL</sequence>
<accession>A0A9X3PAV9</accession>
<dbReference type="InterPro" id="IPR022536">
    <property type="entry name" value="EspC"/>
</dbReference>
<dbReference type="Pfam" id="PF10824">
    <property type="entry name" value="T7SS_ESX_EspC"/>
    <property type="match status" value="1"/>
</dbReference>
<dbReference type="EMBL" id="JAPZVP010000015">
    <property type="protein sequence ID" value="MDA1361657.1"/>
    <property type="molecule type" value="Genomic_DNA"/>
</dbReference>